<dbReference type="EMBL" id="JAHFXF010001003">
    <property type="protein sequence ID" value="KAG9679558.1"/>
    <property type="molecule type" value="Genomic_DNA"/>
</dbReference>
<name>A0A9P8E3Z9_AURME</name>
<comment type="caution">
    <text evidence="2">The sequence shown here is derived from an EMBL/GenBank/DDBJ whole genome shotgun (WGS) entry which is preliminary data.</text>
</comment>
<accession>A0A9P8E3Z9</accession>
<dbReference type="OrthoDB" id="10307735at2759"/>
<dbReference type="Proteomes" id="UP000779574">
    <property type="component" value="Unassembled WGS sequence"/>
</dbReference>
<gene>
    <name evidence="2" type="ORF">KCU76_g15384</name>
</gene>
<protein>
    <submittedName>
        <fullName evidence="2">Uncharacterized protein</fullName>
    </submittedName>
</protein>
<sequence>MHYNQSLQCDMIHAHSSWYWEDHSLGSLQEEQQQQQQQQQHGDKSRLYMQAEPVVSTRRGLHSTVPCDEEAETLRVFVPPSGRFSATAP</sequence>
<organism evidence="2 3">
    <name type="scientific">Aureobasidium melanogenum</name>
    <name type="common">Aureobasidium pullulans var. melanogenum</name>
    <dbReference type="NCBI Taxonomy" id="46634"/>
    <lineage>
        <taxon>Eukaryota</taxon>
        <taxon>Fungi</taxon>
        <taxon>Dikarya</taxon>
        <taxon>Ascomycota</taxon>
        <taxon>Pezizomycotina</taxon>
        <taxon>Dothideomycetes</taxon>
        <taxon>Dothideomycetidae</taxon>
        <taxon>Dothideales</taxon>
        <taxon>Saccotheciaceae</taxon>
        <taxon>Aureobasidium</taxon>
    </lineage>
</organism>
<dbReference type="AlphaFoldDB" id="A0A9P8E3Z9"/>
<evidence type="ECO:0000313" key="3">
    <source>
        <dbReference type="Proteomes" id="UP000779574"/>
    </source>
</evidence>
<proteinExistence type="predicted"/>
<feature type="non-terminal residue" evidence="2">
    <location>
        <position position="89"/>
    </location>
</feature>
<feature type="compositionally biased region" description="Low complexity" evidence="1">
    <location>
        <begin position="29"/>
        <end position="40"/>
    </location>
</feature>
<evidence type="ECO:0000256" key="1">
    <source>
        <dbReference type="SAM" id="MobiDB-lite"/>
    </source>
</evidence>
<reference evidence="2" key="2">
    <citation type="submission" date="2021-08" db="EMBL/GenBank/DDBJ databases">
        <authorList>
            <person name="Gostincar C."/>
            <person name="Sun X."/>
            <person name="Song Z."/>
            <person name="Gunde-Cimerman N."/>
        </authorList>
    </citation>
    <scope>NUCLEOTIDE SEQUENCE</scope>
    <source>
        <strain evidence="2">EXF-9911</strain>
    </source>
</reference>
<feature type="region of interest" description="Disordered" evidence="1">
    <location>
        <begin position="27"/>
        <end position="47"/>
    </location>
</feature>
<evidence type="ECO:0000313" key="2">
    <source>
        <dbReference type="EMBL" id="KAG9679558.1"/>
    </source>
</evidence>
<reference evidence="2" key="1">
    <citation type="journal article" date="2021" name="J Fungi (Basel)">
        <title>Virulence traits and population genomics of the black yeast Aureobasidium melanogenum.</title>
        <authorList>
            <person name="Cernosa A."/>
            <person name="Sun X."/>
            <person name="Gostincar C."/>
            <person name="Fang C."/>
            <person name="Gunde-Cimerman N."/>
            <person name="Song Z."/>
        </authorList>
    </citation>
    <scope>NUCLEOTIDE SEQUENCE</scope>
    <source>
        <strain evidence="2">EXF-9911</strain>
    </source>
</reference>